<dbReference type="InterPro" id="IPR013181">
    <property type="entry name" value="DUF1719"/>
</dbReference>
<comment type="caution">
    <text evidence="7">The sequence shown here is derived from an EMBL/GenBank/DDBJ whole genome shotgun (WGS) entry which is preliminary data.</text>
</comment>
<accession>A0A811MUV7</accession>
<dbReference type="EMBL" id="CAJGYO010000002">
    <property type="protein sequence ID" value="CAD6211613.1"/>
    <property type="molecule type" value="Genomic_DNA"/>
</dbReference>
<evidence type="ECO:0000256" key="3">
    <source>
        <dbReference type="ARBA" id="ARBA00022737"/>
    </source>
</evidence>
<dbReference type="AlphaFoldDB" id="A0A811MUV7"/>
<keyword evidence="8" id="KW-1185">Reference proteome</keyword>
<evidence type="ECO:0000256" key="2">
    <source>
        <dbReference type="ARBA" id="ARBA00022614"/>
    </source>
</evidence>
<keyword evidence="4" id="KW-0547">Nucleotide-binding</keyword>
<proteinExistence type="inferred from homology"/>
<organism evidence="7 8">
    <name type="scientific">Miscanthus lutarioriparius</name>
    <dbReference type="NCBI Taxonomy" id="422564"/>
    <lineage>
        <taxon>Eukaryota</taxon>
        <taxon>Viridiplantae</taxon>
        <taxon>Streptophyta</taxon>
        <taxon>Embryophyta</taxon>
        <taxon>Tracheophyta</taxon>
        <taxon>Spermatophyta</taxon>
        <taxon>Magnoliopsida</taxon>
        <taxon>Liliopsida</taxon>
        <taxon>Poales</taxon>
        <taxon>Poaceae</taxon>
        <taxon>PACMAD clade</taxon>
        <taxon>Panicoideae</taxon>
        <taxon>Andropogonodae</taxon>
        <taxon>Andropogoneae</taxon>
        <taxon>Saccharinae</taxon>
        <taxon>Miscanthus</taxon>
    </lineage>
</organism>
<dbReference type="Pfam" id="PF18052">
    <property type="entry name" value="Rx_N"/>
    <property type="match status" value="1"/>
</dbReference>
<evidence type="ECO:0000256" key="4">
    <source>
        <dbReference type="ARBA" id="ARBA00022741"/>
    </source>
</evidence>
<dbReference type="PANTHER" id="PTHR33377:SF90">
    <property type="entry name" value="RX N-TERMINAL DOMAIN-CONTAINING PROTEIN"/>
    <property type="match status" value="1"/>
</dbReference>
<name>A0A811MUV7_9POAL</name>
<feature type="domain" description="Disease resistance N-terminal" evidence="6">
    <location>
        <begin position="9"/>
        <end position="95"/>
    </location>
</feature>
<dbReference type="GO" id="GO:0006952">
    <property type="term" value="P:defense response"/>
    <property type="evidence" value="ECO:0007669"/>
    <property type="project" value="UniProtKB-KW"/>
</dbReference>
<sequence>MTEMVGSIVVGEVVNRTSDFLISKHRERLSTREAIERLEMAHIKMEAALELSGRWQQATDASLLRWRRKLRRAADECDAALHRWKLRELQEEDARERLARAPLPRRVAHAVLCFLSALLLPLLARAGGGGDECSRACAAVQRFERLASGAAEFLRCVKFGSAPRRLCCGGQFGFGPVVGRLGEHASYERLQGAPQQHRFLDAGPASPAELWVDSSKPCRAYPKRRASGKKLLLV</sequence>
<protein>
    <recommendedName>
        <fullName evidence="6">Disease resistance N-terminal domain-containing protein</fullName>
    </recommendedName>
</protein>
<gene>
    <name evidence="7" type="ORF">NCGR_LOCUS7574</name>
</gene>
<dbReference type="Pfam" id="PF08224">
    <property type="entry name" value="DUF1719"/>
    <property type="match status" value="1"/>
</dbReference>
<evidence type="ECO:0000256" key="1">
    <source>
        <dbReference type="ARBA" id="ARBA00008894"/>
    </source>
</evidence>
<dbReference type="Proteomes" id="UP000604825">
    <property type="component" value="Unassembled WGS sequence"/>
</dbReference>
<evidence type="ECO:0000313" key="8">
    <source>
        <dbReference type="Proteomes" id="UP000604825"/>
    </source>
</evidence>
<evidence type="ECO:0000313" key="7">
    <source>
        <dbReference type="EMBL" id="CAD6211613.1"/>
    </source>
</evidence>
<dbReference type="OrthoDB" id="690886at2759"/>
<dbReference type="PANTHER" id="PTHR33377">
    <property type="entry name" value="OS10G0134700 PROTEIN-RELATED"/>
    <property type="match status" value="1"/>
</dbReference>
<dbReference type="GO" id="GO:0000166">
    <property type="term" value="F:nucleotide binding"/>
    <property type="evidence" value="ECO:0007669"/>
    <property type="project" value="UniProtKB-KW"/>
</dbReference>
<keyword evidence="2" id="KW-0433">Leucine-rich repeat</keyword>
<keyword evidence="5" id="KW-0611">Plant defense</keyword>
<comment type="similarity">
    <text evidence="1">Belongs to the disease resistance NB-LRR family.</text>
</comment>
<reference evidence="7" key="1">
    <citation type="submission" date="2020-10" db="EMBL/GenBank/DDBJ databases">
        <authorList>
            <person name="Han B."/>
            <person name="Lu T."/>
            <person name="Zhao Q."/>
            <person name="Huang X."/>
            <person name="Zhao Y."/>
        </authorList>
    </citation>
    <scope>NUCLEOTIDE SEQUENCE</scope>
</reference>
<evidence type="ECO:0000259" key="6">
    <source>
        <dbReference type="Pfam" id="PF18052"/>
    </source>
</evidence>
<keyword evidence="3" id="KW-0677">Repeat</keyword>
<evidence type="ECO:0000256" key="5">
    <source>
        <dbReference type="ARBA" id="ARBA00022821"/>
    </source>
</evidence>
<dbReference type="InterPro" id="IPR041118">
    <property type="entry name" value="Rx_N"/>
</dbReference>